<dbReference type="Proteomes" id="UP000295632">
    <property type="component" value="Unassembled WGS sequence"/>
</dbReference>
<feature type="non-terminal residue" evidence="1">
    <location>
        <position position="1"/>
    </location>
</feature>
<reference evidence="1 2" key="1">
    <citation type="submission" date="2019-03" db="EMBL/GenBank/DDBJ databases">
        <title>Genomic Encyclopedia of Type Strains, Phase IV (KMG-IV): sequencing the most valuable type-strain genomes for metagenomic binning, comparative biology and taxonomic classification.</title>
        <authorList>
            <person name="Goeker M."/>
        </authorList>
    </citation>
    <scope>NUCLEOTIDE SEQUENCE [LARGE SCALE GENOMIC DNA]</scope>
    <source>
        <strain evidence="1 2">DSM 28697</strain>
    </source>
</reference>
<accession>A0A4R6UD25</accession>
<gene>
    <name evidence="1" type="ORF">EV213_1041</name>
</gene>
<proteinExistence type="predicted"/>
<comment type="caution">
    <text evidence="1">The sequence shown here is derived from an EMBL/GenBank/DDBJ whole genome shotgun (WGS) entry which is preliminary data.</text>
</comment>
<evidence type="ECO:0000313" key="2">
    <source>
        <dbReference type="Proteomes" id="UP000295632"/>
    </source>
</evidence>
<keyword evidence="2" id="KW-1185">Reference proteome</keyword>
<organism evidence="1 2">
    <name type="scientific">Aureibacillus halotolerans</name>
    <dbReference type="NCBI Taxonomy" id="1508390"/>
    <lineage>
        <taxon>Bacteria</taxon>
        <taxon>Bacillati</taxon>
        <taxon>Bacillota</taxon>
        <taxon>Bacilli</taxon>
        <taxon>Bacillales</taxon>
        <taxon>Bacillaceae</taxon>
        <taxon>Aureibacillus</taxon>
    </lineage>
</organism>
<protein>
    <submittedName>
        <fullName evidence="1">Uncharacterized protein</fullName>
    </submittedName>
</protein>
<dbReference type="AlphaFoldDB" id="A0A4R6UD25"/>
<sequence>CVATIIIQVLGRCSIFYVVLLLEPYGFGVMKLIHYMNIADKYDMILLDWDDQFIKYQALVDPHYQPAMSKRPEFNSWEEYFMRPPKEYSKWLDATFREQTDMVIAHLLALSGNAKGKKIIVDGFFTVEILKRISDYTRVVFLLSSEEVVRRDYFNRECKREMYECIMGLKDPEAALENVFQTMFYTVDEAEKEIRESGLKWFKRDTFGTDPMEIIGKIETHFGFNK</sequence>
<dbReference type="EMBL" id="SNYJ01000004">
    <property type="protein sequence ID" value="TDQ41004.1"/>
    <property type="molecule type" value="Genomic_DNA"/>
</dbReference>
<dbReference type="RefSeq" id="WP_208112716.1">
    <property type="nucleotide sequence ID" value="NZ_SNYJ01000004.1"/>
</dbReference>
<evidence type="ECO:0000313" key="1">
    <source>
        <dbReference type="EMBL" id="TDQ41004.1"/>
    </source>
</evidence>
<name>A0A4R6UD25_9BACI</name>